<dbReference type="GO" id="GO:0016491">
    <property type="term" value="F:oxidoreductase activity"/>
    <property type="evidence" value="ECO:0007669"/>
    <property type="project" value="InterPro"/>
</dbReference>
<organism evidence="3 4">
    <name type="scientific">Oscillibacter hominis</name>
    <dbReference type="NCBI Taxonomy" id="2763056"/>
    <lineage>
        <taxon>Bacteria</taxon>
        <taxon>Bacillati</taxon>
        <taxon>Bacillota</taxon>
        <taxon>Clostridia</taxon>
        <taxon>Eubacteriales</taxon>
        <taxon>Oscillospiraceae</taxon>
        <taxon>Oscillibacter</taxon>
    </lineage>
</organism>
<dbReference type="PROSITE" id="PS50943">
    <property type="entry name" value="HTH_CROC1"/>
    <property type="match status" value="1"/>
</dbReference>
<sequence>MDYQKVGQLIAQLRREKGLTQRQLAERLHISNKTVSKWECGQGCPDLSLWDGLCAQLGADLHKLLQGELSPNRPDVGKLDRTRFYVCPVCGNILISTGRASLSCCGRKLSPLTGAPCTEEHRPSVRESDIDYYVTFPHPMEKDHFIAFAAHVHDNKVLLVRLYPEQGAEVRLPMTGRDGTLYLYCTKHGLQSCPFPDRG</sequence>
<keyword evidence="1" id="KW-0238">DNA-binding</keyword>
<feature type="domain" description="HTH cro/C1-type" evidence="2">
    <location>
        <begin position="10"/>
        <end position="64"/>
    </location>
</feature>
<dbReference type="PANTHER" id="PTHR46558:SF4">
    <property type="entry name" value="DNA-BIDING PHAGE PROTEIN"/>
    <property type="match status" value="1"/>
</dbReference>
<dbReference type="CDD" id="cd00093">
    <property type="entry name" value="HTH_XRE"/>
    <property type="match status" value="1"/>
</dbReference>
<proteinExistence type="predicted"/>
<evidence type="ECO:0000313" key="4">
    <source>
        <dbReference type="Proteomes" id="UP000515960"/>
    </source>
</evidence>
<dbReference type="GO" id="GO:0003677">
    <property type="term" value="F:DNA binding"/>
    <property type="evidence" value="ECO:0007669"/>
    <property type="project" value="UniProtKB-KW"/>
</dbReference>
<dbReference type="SUPFAM" id="SSF47413">
    <property type="entry name" value="lambda repressor-like DNA-binding domains"/>
    <property type="match status" value="1"/>
</dbReference>
<dbReference type="InterPro" id="IPR038094">
    <property type="entry name" value="Desulfoferrodoxin_N_sf"/>
</dbReference>
<keyword evidence="4" id="KW-1185">Reference proteome</keyword>
<dbReference type="InterPro" id="IPR010982">
    <property type="entry name" value="Lambda_DNA-bd_dom_sf"/>
</dbReference>
<dbReference type="Gene3D" id="2.20.28.100">
    <property type="entry name" value="Desulphoferrodoxin, N-terminal domain"/>
    <property type="match status" value="1"/>
</dbReference>
<dbReference type="AlphaFoldDB" id="A0A7G9B5D6"/>
<dbReference type="PANTHER" id="PTHR46558">
    <property type="entry name" value="TRACRIPTIONAL REGULATORY PROTEIN-RELATED-RELATED"/>
    <property type="match status" value="1"/>
</dbReference>
<evidence type="ECO:0000259" key="2">
    <source>
        <dbReference type="PROSITE" id="PS50943"/>
    </source>
</evidence>
<dbReference type="Pfam" id="PF01381">
    <property type="entry name" value="HTH_3"/>
    <property type="match status" value="1"/>
</dbReference>
<dbReference type="KEGG" id="ohi:H8790_01555"/>
<protein>
    <submittedName>
        <fullName evidence="3">Helix-turn-helix domain-containing protein</fullName>
    </submittedName>
</protein>
<dbReference type="GO" id="GO:0005506">
    <property type="term" value="F:iron ion binding"/>
    <property type="evidence" value="ECO:0007669"/>
    <property type="project" value="InterPro"/>
</dbReference>
<dbReference type="SUPFAM" id="SSF49367">
    <property type="entry name" value="Superoxide reductase-like"/>
    <property type="match status" value="1"/>
</dbReference>
<dbReference type="Proteomes" id="UP000515960">
    <property type="component" value="Chromosome"/>
</dbReference>
<dbReference type="EMBL" id="CP060490">
    <property type="protein sequence ID" value="QNL44767.1"/>
    <property type="molecule type" value="Genomic_DNA"/>
</dbReference>
<dbReference type="SMART" id="SM00530">
    <property type="entry name" value="HTH_XRE"/>
    <property type="match status" value="1"/>
</dbReference>
<dbReference type="Gene3D" id="2.60.40.730">
    <property type="entry name" value="SOR catalytic domain"/>
    <property type="match status" value="1"/>
</dbReference>
<evidence type="ECO:0000256" key="1">
    <source>
        <dbReference type="ARBA" id="ARBA00023125"/>
    </source>
</evidence>
<dbReference type="RefSeq" id="WP_187333351.1">
    <property type="nucleotide sequence ID" value="NZ_CP060490.1"/>
</dbReference>
<dbReference type="Gene3D" id="1.10.260.40">
    <property type="entry name" value="lambda repressor-like DNA-binding domains"/>
    <property type="match status" value="1"/>
</dbReference>
<name>A0A7G9B5D6_9FIRM</name>
<gene>
    <name evidence="3" type="ORF">H8790_01555</name>
</gene>
<reference evidence="3 4" key="1">
    <citation type="submission" date="2020-08" db="EMBL/GenBank/DDBJ databases">
        <authorList>
            <person name="Liu C."/>
            <person name="Sun Q."/>
        </authorList>
    </citation>
    <scope>NUCLEOTIDE SEQUENCE [LARGE SCALE GENOMIC DNA]</scope>
    <source>
        <strain evidence="3 4">NSJ-62</strain>
    </source>
</reference>
<dbReference type="InterPro" id="IPR036073">
    <property type="entry name" value="Desulfoferrodoxin_Fe-bd_dom_sf"/>
</dbReference>
<dbReference type="InterPro" id="IPR001387">
    <property type="entry name" value="Cro/C1-type_HTH"/>
</dbReference>
<accession>A0A7G9B5D6</accession>
<evidence type="ECO:0000313" key="3">
    <source>
        <dbReference type="EMBL" id="QNL44767.1"/>
    </source>
</evidence>